<dbReference type="AlphaFoldDB" id="M7XVG5"/>
<name>M7XVG5_9BACT</name>
<organism evidence="1 2">
    <name type="scientific">Mariniradius saccharolyticus AK6</name>
    <dbReference type="NCBI Taxonomy" id="1239962"/>
    <lineage>
        <taxon>Bacteria</taxon>
        <taxon>Pseudomonadati</taxon>
        <taxon>Bacteroidota</taxon>
        <taxon>Cytophagia</taxon>
        <taxon>Cytophagales</taxon>
        <taxon>Cyclobacteriaceae</taxon>
        <taxon>Mariniradius</taxon>
    </lineage>
</organism>
<dbReference type="Proteomes" id="UP000010953">
    <property type="component" value="Unassembled WGS sequence"/>
</dbReference>
<dbReference type="InParanoid" id="M7XVG5"/>
<dbReference type="STRING" id="1239962.C943_01204"/>
<proteinExistence type="predicted"/>
<dbReference type="Pfam" id="PF19630">
    <property type="entry name" value="DUF6134"/>
    <property type="match status" value="1"/>
</dbReference>
<sequence>MRRLILLSLILFGMNQTAISQDIRRYDVAVAGISIGEMVAKKTPNQGGAVYEMSSKVGFWFFGKINLDYYTVAHYKGKQLEKSEVKSITNRGNFVSKVNWTGSRYDISARNYKYELDTTLQKAVYASAATFCFEEPKQISEMLSESYGLVSKVTKHKDHYSVTVNGNTNKYYYENGKLVKAVMEFPIKNYVLKLKE</sequence>
<dbReference type="EMBL" id="AMZY02000013">
    <property type="protein sequence ID" value="EMS32477.1"/>
    <property type="molecule type" value="Genomic_DNA"/>
</dbReference>
<evidence type="ECO:0000313" key="1">
    <source>
        <dbReference type="EMBL" id="EMS32477.1"/>
    </source>
</evidence>
<comment type="caution">
    <text evidence="1">The sequence shown here is derived from an EMBL/GenBank/DDBJ whole genome shotgun (WGS) entry which is preliminary data.</text>
</comment>
<protein>
    <recommendedName>
        <fullName evidence="3">DUF3108 domain-containing protein</fullName>
    </recommendedName>
</protein>
<dbReference type="eggNOG" id="ENOG502ZBKR">
    <property type="taxonomic scope" value="Bacteria"/>
</dbReference>
<dbReference type="RefSeq" id="WP_008628852.1">
    <property type="nucleotide sequence ID" value="NZ_AMZY02000013.1"/>
</dbReference>
<gene>
    <name evidence="1" type="ORF">C943_01204</name>
</gene>
<evidence type="ECO:0000313" key="2">
    <source>
        <dbReference type="Proteomes" id="UP000010953"/>
    </source>
</evidence>
<reference evidence="1" key="1">
    <citation type="submission" date="2013-01" db="EMBL/GenBank/DDBJ databases">
        <title>Genome assembly of Mariniradius saccharolyticus AK6.</title>
        <authorList>
            <person name="Vaidya B."/>
            <person name="Khatri I."/>
            <person name="Tanuku N.R.S."/>
            <person name="Subramanian S."/>
            <person name="Pinnaka A."/>
        </authorList>
    </citation>
    <scope>NUCLEOTIDE SEQUENCE [LARGE SCALE GENOMIC DNA]</scope>
    <source>
        <strain evidence="1">AK6</strain>
    </source>
</reference>
<accession>M7XVG5</accession>
<keyword evidence="2" id="KW-1185">Reference proteome</keyword>
<dbReference type="InterPro" id="IPR045767">
    <property type="entry name" value="DUF6134"/>
</dbReference>
<evidence type="ECO:0008006" key="3">
    <source>
        <dbReference type="Google" id="ProtNLM"/>
    </source>
</evidence>